<dbReference type="EMBL" id="PNBA02000017">
    <property type="protein sequence ID" value="KAG6395041.1"/>
    <property type="molecule type" value="Genomic_DNA"/>
</dbReference>
<proteinExistence type="predicted"/>
<dbReference type="Proteomes" id="UP000298416">
    <property type="component" value="Unassembled WGS sequence"/>
</dbReference>
<evidence type="ECO:0000313" key="2">
    <source>
        <dbReference type="Proteomes" id="UP000298416"/>
    </source>
</evidence>
<dbReference type="GO" id="GO:0046621">
    <property type="term" value="P:negative regulation of organ growth"/>
    <property type="evidence" value="ECO:0007669"/>
    <property type="project" value="InterPro"/>
</dbReference>
<dbReference type="PANTHER" id="PTHR46400">
    <property type="entry name" value="RING/U-BOX SUPERFAMILY PROTEIN"/>
    <property type="match status" value="1"/>
</dbReference>
<keyword evidence="2" id="KW-1185">Reference proteome</keyword>
<protein>
    <submittedName>
        <fullName evidence="1">Uncharacterized protein</fullName>
    </submittedName>
</protein>
<dbReference type="GO" id="GO:0048437">
    <property type="term" value="P:floral organ development"/>
    <property type="evidence" value="ECO:0007669"/>
    <property type="project" value="TreeGrafter"/>
</dbReference>
<dbReference type="GO" id="GO:0004842">
    <property type="term" value="F:ubiquitin-protein transferase activity"/>
    <property type="evidence" value="ECO:0007669"/>
    <property type="project" value="InterPro"/>
</dbReference>
<evidence type="ECO:0000313" key="1">
    <source>
        <dbReference type="EMBL" id="KAG6395041.1"/>
    </source>
</evidence>
<organism evidence="1">
    <name type="scientific">Salvia splendens</name>
    <name type="common">Scarlet sage</name>
    <dbReference type="NCBI Taxonomy" id="180675"/>
    <lineage>
        <taxon>Eukaryota</taxon>
        <taxon>Viridiplantae</taxon>
        <taxon>Streptophyta</taxon>
        <taxon>Embryophyta</taxon>
        <taxon>Tracheophyta</taxon>
        <taxon>Spermatophyta</taxon>
        <taxon>Magnoliopsida</taxon>
        <taxon>eudicotyledons</taxon>
        <taxon>Gunneridae</taxon>
        <taxon>Pentapetalae</taxon>
        <taxon>asterids</taxon>
        <taxon>lamiids</taxon>
        <taxon>Lamiales</taxon>
        <taxon>Lamiaceae</taxon>
        <taxon>Nepetoideae</taxon>
        <taxon>Mentheae</taxon>
        <taxon>Salviinae</taxon>
        <taxon>Salvia</taxon>
        <taxon>Salvia subgen. Calosphace</taxon>
        <taxon>core Calosphace</taxon>
    </lineage>
</organism>
<dbReference type="AlphaFoldDB" id="A0A8X8WJF8"/>
<reference evidence="1" key="2">
    <citation type="submission" date="2020-08" db="EMBL/GenBank/DDBJ databases">
        <title>Plant Genome Project.</title>
        <authorList>
            <person name="Zhang R.-G."/>
        </authorList>
    </citation>
    <scope>NUCLEOTIDE SEQUENCE</scope>
    <source>
        <strain evidence="1">Huo1</strain>
        <tissue evidence="1">Leaf</tissue>
    </source>
</reference>
<accession>A0A8X8WJF8</accession>
<sequence length="474" mass="53135">MNENDQVVHYMDNSYSYPVSEGYVDYYSGASTAPLNYLNFAPMHDQESIYWSMHMNSYKYGQPNPEGFYYGLYDDNDLPPRMDSNRRVWEYSSMATTEDPITVDIPPEQSVVSEVHSIPEESVVSEVHSIPEERLPNDQDAANDEVAWQDDINPDTMTYEELLDLGEAVGTQNRGLSQELIDLLPTSKHKSGGIFSRKKSEERCGIKEGTDKSIYRVSMLTTLIVAPSGLASTRFTSFQTCPVCNTVWWRGLVLVRWRRSRVGDSYWYGCGGGDSYLYAEDRTHTCASEVEEIHICQEAVKGTCTCTVGVEIRTCRVGEGTHTSTTAVGAIHICMVAVVATHICRMAVNETRTCVVEVEIHTCRMAEVEIRTCRVGEGTHTCMTTMGAIHICIAMVAATHICRATVEWTRTCTVEVKIRTCRASEAEMRTCWAAVVVTRIQNFNGKAFVDATSIHMEKRATRIRSSVPYVMIAL</sequence>
<dbReference type="GO" id="GO:0031624">
    <property type="term" value="F:ubiquitin conjugating enzyme binding"/>
    <property type="evidence" value="ECO:0007669"/>
    <property type="project" value="TreeGrafter"/>
</dbReference>
<gene>
    <name evidence="1" type="ORF">SASPL_145632</name>
</gene>
<comment type="caution">
    <text evidence="1">The sequence shown here is derived from an EMBL/GenBank/DDBJ whole genome shotgun (WGS) entry which is preliminary data.</text>
</comment>
<reference evidence="1" key="1">
    <citation type="submission" date="2018-01" db="EMBL/GenBank/DDBJ databases">
        <authorList>
            <person name="Mao J.F."/>
        </authorList>
    </citation>
    <scope>NUCLEOTIDE SEQUENCE</scope>
    <source>
        <strain evidence="1">Huo1</strain>
        <tissue evidence="1">Leaf</tissue>
    </source>
</reference>
<dbReference type="InterPro" id="IPR033276">
    <property type="entry name" value="BB"/>
</dbReference>
<name>A0A8X8WJF8_SALSN</name>
<dbReference type="GO" id="GO:0016567">
    <property type="term" value="P:protein ubiquitination"/>
    <property type="evidence" value="ECO:0007669"/>
    <property type="project" value="InterPro"/>
</dbReference>
<dbReference type="PANTHER" id="PTHR46400:SF5">
    <property type="entry name" value="RING-TYPE DOMAIN-CONTAINING PROTEIN"/>
    <property type="match status" value="1"/>
</dbReference>